<keyword evidence="2" id="KW-1185">Reference proteome</keyword>
<organism evidence="1 2">
    <name type="scientific">Neoroseomonas eburnea</name>
    <dbReference type="NCBI Taxonomy" id="1346889"/>
    <lineage>
        <taxon>Bacteria</taxon>
        <taxon>Pseudomonadati</taxon>
        <taxon>Pseudomonadota</taxon>
        <taxon>Alphaproteobacteria</taxon>
        <taxon>Acetobacterales</taxon>
        <taxon>Acetobacteraceae</taxon>
        <taxon>Neoroseomonas</taxon>
    </lineage>
</organism>
<evidence type="ECO:0000313" key="2">
    <source>
        <dbReference type="Proteomes" id="UP001138709"/>
    </source>
</evidence>
<gene>
    <name evidence="1" type="ORF">GXW74_21210</name>
</gene>
<protein>
    <submittedName>
        <fullName evidence="1">Uncharacterized protein</fullName>
    </submittedName>
</protein>
<dbReference type="EMBL" id="JAAEDL010000026">
    <property type="protein sequence ID" value="MBR0683025.1"/>
    <property type="molecule type" value="Genomic_DNA"/>
</dbReference>
<accession>A0A9X9XH39</accession>
<name>A0A9X9XH39_9PROT</name>
<sequence>MSDAGPEPLCRFWRVTEAGPPPRRADRSAGGTLPTRAFRYCEAATTAAGFGWLVFPPIDLAMVWDGSEIRWTWQGADGWHPLTVAQFPGFRDRFDAAAPEALRSWSPPFAGALPEPGLVNLWSGLFARSRPGWSLLLRPPANLPRPAGYEIYEGMVEADRWFGPLFVNLRLTRTHAPVEFRRDMPLFQVQPVPREAYREASLAAFAVEDGLAAFGPAEWEAYDRSIVAPRREGGCPLGRDAAAIRRRRRGEPA</sequence>
<proteinExistence type="predicted"/>
<evidence type="ECO:0000313" key="1">
    <source>
        <dbReference type="EMBL" id="MBR0683025.1"/>
    </source>
</evidence>
<dbReference type="Proteomes" id="UP001138709">
    <property type="component" value="Unassembled WGS sequence"/>
</dbReference>
<dbReference type="AlphaFoldDB" id="A0A9X9XH39"/>
<comment type="caution">
    <text evidence="1">The sequence shown here is derived from an EMBL/GenBank/DDBJ whole genome shotgun (WGS) entry which is preliminary data.</text>
</comment>
<reference evidence="1" key="1">
    <citation type="submission" date="2020-01" db="EMBL/GenBank/DDBJ databases">
        <authorList>
            <person name="Rat A."/>
        </authorList>
    </citation>
    <scope>NUCLEOTIDE SEQUENCE</scope>
    <source>
        <strain evidence="1">LMG 31228</strain>
    </source>
</reference>
<dbReference type="Pfam" id="PF19541">
    <property type="entry name" value="DUF6065"/>
    <property type="match status" value="1"/>
</dbReference>
<dbReference type="RefSeq" id="WP_211848565.1">
    <property type="nucleotide sequence ID" value="NZ_JAAEDL010000026.1"/>
</dbReference>
<dbReference type="InterPro" id="IPR045709">
    <property type="entry name" value="DUF6065"/>
</dbReference>
<reference evidence="1" key="2">
    <citation type="journal article" date="2021" name="Syst. Appl. Microbiol.">
        <title>Roseomonas hellenica sp. nov., isolated from roots of wild-growing Alkanna tinctoria.</title>
        <authorList>
            <person name="Rat A."/>
            <person name="Naranjo H.D."/>
            <person name="Lebbe L."/>
            <person name="Cnockaert M."/>
            <person name="Krigas N."/>
            <person name="Grigoriadou K."/>
            <person name="Maloupa E."/>
            <person name="Willems A."/>
        </authorList>
    </citation>
    <scope>NUCLEOTIDE SEQUENCE</scope>
    <source>
        <strain evidence="1">LMG 31228</strain>
    </source>
</reference>